<dbReference type="STRING" id="1423764.FC95_GL000633"/>
<dbReference type="RefSeq" id="WP_082619694.1">
    <property type="nucleotide sequence ID" value="NZ_BJVK01000013.1"/>
</dbReference>
<comment type="caution">
    <text evidence="1">The sequence shown here is derived from an EMBL/GenBank/DDBJ whole genome shotgun (WGS) entry which is preliminary data.</text>
</comment>
<dbReference type="GeneID" id="71567127"/>
<dbReference type="AlphaFoldDB" id="A0A511DUA1"/>
<gene>
    <name evidence="1" type="ORF">LKE01_12310</name>
</gene>
<reference evidence="1" key="1">
    <citation type="submission" date="2019-07" db="EMBL/GenBank/DDBJ databases">
        <title>Whole genome shotgun sequence of Lactobacillus kefiri NBRC 15888.</title>
        <authorList>
            <person name="Hosoyama A."/>
            <person name="Uohara A."/>
            <person name="Ohji S."/>
            <person name="Ichikawa N."/>
        </authorList>
    </citation>
    <scope>NUCLEOTIDE SEQUENCE [LARGE SCALE GENOMIC DNA]</scope>
    <source>
        <strain evidence="1">NBRC 15888</strain>
    </source>
</reference>
<name>A0A511DUA1_LENKE</name>
<keyword evidence="2" id="KW-1185">Reference proteome</keyword>
<dbReference type="EMBL" id="BJVK01000013">
    <property type="protein sequence ID" value="GEL28411.1"/>
    <property type="molecule type" value="Genomic_DNA"/>
</dbReference>
<accession>A0A511DUA1</accession>
<protein>
    <submittedName>
        <fullName evidence="1">ABC transporter</fullName>
    </submittedName>
</protein>
<evidence type="ECO:0000313" key="1">
    <source>
        <dbReference type="EMBL" id="GEL28411.1"/>
    </source>
</evidence>
<sequence>MINQLRADTYRITHSIGFYITLLLVISYSVLITESKSIGGIMVNADQSLLAHLANSNWTILDSIRGLTMSSSALMYVIMSLFVIIIGYEFSQKTYKNTLVSGISRFKFIMAKYVMLLFTIFINIFMYFLTVLATSMILGRKLGASWPHLINISLVTTLAVSFFISIVFSIAILVLMLTNSIVISSVFIVLFPLAVSMLHVFVKWNWLKYIDFFGASNKVAVGTLTASHFGPYILTCGIILVVCIGLSLVTIKEKEL</sequence>
<evidence type="ECO:0000313" key="2">
    <source>
        <dbReference type="Proteomes" id="UP000321893"/>
    </source>
</evidence>
<organism evidence="1 2">
    <name type="scientific">Lentilactobacillus kefiri</name>
    <name type="common">Lactobacillus kefiri</name>
    <dbReference type="NCBI Taxonomy" id="33962"/>
    <lineage>
        <taxon>Bacteria</taxon>
        <taxon>Bacillati</taxon>
        <taxon>Bacillota</taxon>
        <taxon>Bacilli</taxon>
        <taxon>Lactobacillales</taxon>
        <taxon>Lactobacillaceae</taxon>
        <taxon>Lentilactobacillus</taxon>
    </lineage>
</organism>
<dbReference type="Proteomes" id="UP000321893">
    <property type="component" value="Unassembled WGS sequence"/>
</dbReference>
<proteinExistence type="predicted"/>
<dbReference type="OrthoDB" id="3230233at2"/>